<dbReference type="Proteomes" id="UP000054549">
    <property type="component" value="Unassembled WGS sequence"/>
</dbReference>
<dbReference type="InParanoid" id="A0A0C2T4T8"/>
<dbReference type="EMBL" id="KN818283">
    <property type="protein sequence ID" value="KIL61539.1"/>
    <property type="molecule type" value="Genomic_DNA"/>
</dbReference>
<proteinExistence type="predicted"/>
<reference evidence="2 3" key="1">
    <citation type="submission" date="2014-04" db="EMBL/GenBank/DDBJ databases">
        <title>Evolutionary Origins and Diversification of the Mycorrhizal Mutualists.</title>
        <authorList>
            <consortium name="DOE Joint Genome Institute"/>
            <consortium name="Mycorrhizal Genomics Consortium"/>
            <person name="Kohler A."/>
            <person name="Kuo A."/>
            <person name="Nagy L.G."/>
            <person name="Floudas D."/>
            <person name="Copeland A."/>
            <person name="Barry K.W."/>
            <person name="Cichocki N."/>
            <person name="Veneault-Fourrey C."/>
            <person name="LaButti K."/>
            <person name="Lindquist E.A."/>
            <person name="Lipzen A."/>
            <person name="Lundell T."/>
            <person name="Morin E."/>
            <person name="Murat C."/>
            <person name="Riley R."/>
            <person name="Ohm R."/>
            <person name="Sun H."/>
            <person name="Tunlid A."/>
            <person name="Henrissat B."/>
            <person name="Grigoriev I.V."/>
            <person name="Hibbett D.S."/>
            <person name="Martin F."/>
        </authorList>
    </citation>
    <scope>NUCLEOTIDE SEQUENCE [LARGE SCALE GENOMIC DNA]</scope>
    <source>
        <strain evidence="2 3">Koide BX008</strain>
    </source>
</reference>
<sequence>MDISNVPPGKCLCTCDEKCNGGAWVHPRTYSRHQNQDLSEGRYSANLLQDINQRYGARKSAVSFLARMRRPRKRSSGGANPSRRLHQNTTRSVSPPSPPLSPCMPPADAQSPNLNTSDSEDEVGHAGQFDDVTGADRTEDDHDDEEEWEEYGEEDDEDEDEDDDGDGHEENIDAVDRGIRTDFPSEHPPRRTSHQTEPLPRASLNNLTLVQDMIEAIQAGRLEDDIKDSKLLDQILNPSPEVAELSPLSRLSIDIFIALTNGSQQMYNDVKEALQRFDERIILDSYFVS</sequence>
<gene>
    <name evidence="2" type="ORF">M378DRAFT_180059</name>
</gene>
<feature type="region of interest" description="Disordered" evidence="1">
    <location>
        <begin position="63"/>
        <end position="202"/>
    </location>
</feature>
<evidence type="ECO:0000313" key="2">
    <source>
        <dbReference type="EMBL" id="KIL61539.1"/>
    </source>
</evidence>
<dbReference type="HOGENOM" id="CLU_963012_0_0_1"/>
<dbReference type="OrthoDB" id="2742740at2759"/>
<feature type="compositionally biased region" description="Pro residues" evidence="1">
    <location>
        <begin position="95"/>
        <end position="105"/>
    </location>
</feature>
<evidence type="ECO:0000313" key="3">
    <source>
        <dbReference type="Proteomes" id="UP000054549"/>
    </source>
</evidence>
<keyword evidence="3" id="KW-1185">Reference proteome</keyword>
<dbReference type="AlphaFoldDB" id="A0A0C2T4T8"/>
<protein>
    <submittedName>
        <fullName evidence="2">Uncharacterized protein</fullName>
    </submittedName>
</protein>
<feature type="compositionally biased region" description="Acidic residues" evidence="1">
    <location>
        <begin position="141"/>
        <end position="167"/>
    </location>
</feature>
<feature type="compositionally biased region" description="Basic and acidic residues" evidence="1">
    <location>
        <begin position="168"/>
        <end position="189"/>
    </location>
</feature>
<organism evidence="2 3">
    <name type="scientific">Amanita muscaria (strain Koide BX008)</name>
    <dbReference type="NCBI Taxonomy" id="946122"/>
    <lineage>
        <taxon>Eukaryota</taxon>
        <taxon>Fungi</taxon>
        <taxon>Dikarya</taxon>
        <taxon>Basidiomycota</taxon>
        <taxon>Agaricomycotina</taxon>
        <taxon>Agaricomycetes</taxon>
        <taxon>Agaricomycetidae</taxon>
        <taxon>Agaricales</taxon>
        <taxon>Pluteineae</taxon>
        <taxon>Amanitaceae</taxon>
        <taxon>Amanita</taxon>
    </lineage>
</organism>
<evidence type="ECO:0000256" key="1">
    <source>
        <dbReference type="SAM" id="MobiDB-lite"/>
    </source>
</evidence>
<accession>A0A0C2T4T8</accession>
<name>A0A0C2T4T8_AMAMK</name>